<reference evidence="2" key="1">
    <citation type="submission" date="2020-10" db="EMBL/GenBank/DDBJ databases">
        <authorList>
            <person name="Gilroy R."/>
        </authorList>
    </citation>
    <scope>NUCLEOTIDE SEQUENCE</scope>
    <source>
        <strain evidence="2">CHK191-8634</strain>
    </source>
</reference>
<dbReference type="PANTHER" id="PTHR30217">
    <property type="entry name" value="PEPTIDASE U32 FAMILY"/>
    <property type="match status" value="1"/>
</dbReference>
<protein>
    <submittedName>
        <fullName evidence="2">U32 family peptidase</fullName>
    </submittedName>
</protein>
<sequence length="699" mass="76253">MPLEILSPAGSFEALTAAVRAGADAVYFGAGGFNARRNAKNLGDDELAAAMRYCRLRGVKTYVTVNTLVTDREMPAAKELVSQINTLGADGVIVQDLGMVRMMRALAPDLPLHGSTQMTVHSLGGVLAAHKLGLSRVVLSRELPIEEIRFICERSPIEIEVFCHGALCMCYSGQCFLSAAIGGRSGNRGLCAQPCRMNYSFFGGPASPLLSLKDLSAAGHLGELAQAGVRCLKIEGRMKRPEYVALATKTYKDAVRENREPTREELERLRVVFSRDGFTDGYLAGKKGENMFGARDEQSAREARALYQQAQSIYKSEPEPPCVPVDMAFSARQGQPVSLRVCDADGFEYQSQALPAETARTRATTSDEVESGLRKTGGTVFDARDVAVELDDGLRVPMSAVNALRRRCLEGLEAVRQKAPERRTGVWEPGLHRGGHEGGPGYIFSFVRLDQVTPRLLDMGPDYLYLPLRELDRHGDVVRALTRKGQKIGAVLDRVTFDNEWPGQIELLRRVKDAGVSALVCGNLAHPALLSGLGFELRGDFGLNVMNSQTLKELRALGLSSATLSFEMNLAQVRSLSHSMPTELIAYGRLPLMVTENCVIRRRTGECTCDGAPAAIIDKTGRSFPLLPESGCRNTLYNADKLYLADKADDLKGLGVSHLRLCFTTENARECEEAASAYVHGGGRAPDRITRGLYYRGVE</sequence>
<evidence type="ECO:0000259" key="1">
    <source>
        <dbReference type="Pfam" id="PF12392"/>
    </source>
</evidence>
<evidence type="ECO:0000313" key="2">
    <source>
        <dbReference type="EMBL" id="HIU43363.1"/>
    </source>
</evidence>
<reference evidence="2" key="2">
    <citation type="journal article" date="2021" name="PeerJ">
        <title>Extensive microbial diversity within the chicken gut microbiome revealed by metagenomics and culture.</title>
        <authorList>
            <person name="Gilroy R."/>
            <person name="Ravi A."/>
            <person name="Getino M."/>
            <person name="Pursley I."/>
            <person name="Horton D.L."/>
            <person name="Alikhan N.F."/>
            <person name="Baker D."/>
            <person name="Gharbi K."/>
            <person name="Hall N."/>
            <person name="Watson M."/>
            <person name="Adriaenssens E.M."/>
            <person name="Foster-Nyarko E."/>
            <person name="Jarju S."/>
            <person name="Secka A."/>
            <person name="Antonio M."/>
            <person name="Oren A."/>
            <person name="Chaudhuri R.R."/>
            <person name="La Ragione R."/>
            <person name="Hildebrand F."/>
            <person name="Pallen M.J."/>
        </authorList>
    </citation>
    <scope>NUCLEOTIDE SEQUENCE</scope>
    <source>
        <strain evidence="2">CHK191-8634</strain>
    </source>
</reference>
<dbReference type="AlphaFoldDB" id="A0A9D1LJV8"/>
<evidence type="ECO:0000313" key="3">
    <source>
        <dbReference type="Proteomes" id="UP000824073"/>
    </source>
</evidence>
<dbReference type="Pfam" id="PF01136">
    <property type="entry name" value="Peptidase_U32"/>
    <property type="match status" value="2"/>
</dbReference>
<dbReference type="PROSITE" id="PS01276">
    <property type="entry name" value="PEPTIDASE_U32"/>
    <property type="match status" value="1"/>
</dbReference>
<name>A0A9D1LJV8_9CLOT</name>
<organism evidence="2 3">
    <name type="scientific">Candidatus Ventrousia excrementavium</name>
    <dbReference type="NCBI Taxonomy" id="2840961"/>
    <lineage>
        <taxon>Bacteria</taxon>
        <taxon>Bacillati</taxon>
        <taxon>Bacillota</taxon>
        <taxon>Clostridia</taxon>
        <taxon>Eubacteriales</taxon>
        <taxon>Clostridiaceae</taxon>
        <taxon>Clostridiaceae incertae sedis</taxon>
        <taxon>Candidatus Ventrousia</taxon>
    </lineage>
</organism>
<comment type="caution">
    <text evidence="2">The sequence shown here is derived from an EMBL/GenBank/DDBJ whole genome shotgun (WGS) entry which is preliminary data.</text>
</comment>
<dbReference type="PANTHER" id="PTHR30217:SF10">
    <property type="entry name" value="23S RRNA 5-HYDROXYCYTIDINE C2501 SYNTHASE"/>
    <property type="match status" value="1"/>
</dbReference>
<feature type="domain" description="Peptidase U32 collagenase" evidence="1">
    <location>
        <begin position="306"/>
        <end position="416"/>
    </location>
</feature>
<dbReference type="InterPro" id="IPR051454">
    <property type="entry name" value="RNA/ubiquinone_mod_enzymes"/>
</dbReference>
<gene>
    <name evidence="2" type="ORF">IAB67_03595</name>
</gene>
<dbReference type="InterPro" id="IPR020988">
    <property type="entry name" value="Pept_U32_collagenase"/>
</dbReference>
<proteinExistence type="predicted"/>
<dbReference type="EMBL" id="DVMR01000033">
    <property type="protein sequence ID" value="HIU43363.1"/>
    <property type="molecule type" value="Genomic_DNA"/>
</dbReference>
<dbReference type="Pfam" id="PF12392">
    <property type="entry name" value="DUF3656"/>
    <property type="match status" value="1"/>
</dbReference>
<accession>A0A9D1LJV8</accession>
<dbReference type="InterPro" id="IPR001539">
    <property type="entry name" value="Peptidase_U32"/>
</dbReference>
<dbReference type="Proteomes" id="UP000824073">
    <property type="component" value="Unassembled WGS sequence"/>
</dbReference>